<proteinExistence type="predicted"/>
<dbReference type="InterPro" id="IPR013324">
    <property type="entry name" value="RNA_pol_sigma_r3/r4-like"/>
</dbReference>
<evidence type="ECO:0000313" key="2">
    <source>
        <dbReference type="EMBL" id="OGE65161.1"/>
    </source>
</evidence>
<dbReference type="InterPro" id="IPR000943">
    <property type="entry name" value="RNA_pol_sigma70"/>
</dbReference>
<dbReference type="PANTHER" id="PTHR30603">
    <property type="entry name" value="RNA POLYMERASE SIGMA FACTOR RPO"/>
    <property type="match status" value="1"/>
</dbReference>
<evidence type="ECO:0000313" key="3">
    <source>
        <dbReference type="Proteomes" id="UP000178017"/>
    </source>
</evidence>
<sequence>MAQQASTTFGWDDEKSTRLVRMLRAGRPKSLDLPNSYDEEGFMHERIPDPHASVEDQADVGDASGLGLRLSKLVGERAAEILSLRFGLNGGEPHTLAMVGERLGVSKERIRQLEDRAIVILRRLGPSKITQTFGIAPEAVVARLAPKEMRAAVYIEKLAVSESPLVDRVIEIVPVPITDKYLSVGFRVEELLRVDEGSGVVELLSPNKLVGELFREMLGSVSEQDGKKFRETMSRRIYKAKNKLWVDLLRLGKDQIVEQINITGLEPDLAIIIEGWRSNEIIRSWSIEYLCRVLIGRS</sequence>
<dbReference type="Gene3D" id="1.10.10.10">
    <property type="entry name" value="Winged helix-like DNA-binding domain superfamily/Winged helix DNA-binding domain"/>
    <property type="match status" value="1"/>
</dbReference>
<dbReference type="Pfam" id="PF04545">
    <property type="entry name" value="Sigma70_r4"/>
    <property type="match status" value="1"/>
</dbReference>
<dbReference type="InterPro" id="IPR007630">
    <property type="entry name" value="RNA_pol_sigma70_r4"/>
</dbReference>
<organism evidence="2 3">
    <name type="scientific">Candidatus Daviesbacteria bacterium RIFCSPLOWO2_01_FULL_40_24</name>
    <dbReference type="NCBI Taxonomy" id="1797787"/>
    <lineage>
        <taxon>Bacteria</taxon>
        <taxon>Candidatus Daviesiibacteriota</taxon>
    </lineage>
</organism>
<dbReference type="AlphaFoldDB" id="A0A1F5MIF8"/>
<protein>
    <recommendedName>
        <fullName evidence="1">RNA polymerase sigma-70 region 4 domain-containing protein</fullName>
    </recommendedName>
</protein>
<gene>
    <name evidence="2" type="ORF">A3B49_01350</name>
</gene>
<accession>A0A1F5MIF8</accession>
<dbReference type="Proteomes" id="UP000178017">
    <property type="component" value="Unassembled WGS sequence"/>
</dbReference>
<dbReference type="EMBL" id="MFDO01000023">
    <property type="protein sequence ID" value="OGE65161.1"/>
    <property type="molecule type" value="Genomic_DNA"/>
</dbReference>
<comment type="caution">
    <text evidence="2">The sequence shown here is derived from an EMBL/GenBank/DDBJ whole genome shotgun (WGS) entry which is preliminary data.</text>
</comment>
<reference evidence="2 3" key="1">
    <citation type="journal article" date="2016" name="Nat. Commun.">
        <title>Thousands of microbial genomes shed light on interconnected biogeochemical processes in an aquifer system.</title>
        <authorList>
            <person name="Anantharaman K."/>
            <person name="Brown C.T."/>
            <person name="Hug L.A."/>
            <person name="Sharon I."/>
            <person name="Castelle C.J."/>
            <person name="Probst A.J."/>
            <person name="Thomas B.C."/>
            <person name="Singh A."/>
            <person name="Wilkins M.J."/>
            <person name="Karaoz U."/>
            <person name="Brodie E.L."/>
            <person name="Williams K.H."/>
            <person name="Hubbard S.S."/>
            <person name="Banfield J.F."/>
        </authorList>
    </citation>
    <scope>NUCLEOTIDE SEQUENCE [LARGE SCALE GENOMIC DNA]</scope>
</reference>
<dbReference type="InterPro" id="IPR036388">
    <property type="entry name" value="WH-like_DNA-bd_sf"/>
</dbReference>
<dbReference type="GO" id="GO:0003700">
    <property type="term" value="F:DNA-binding transcription factor activity"/>
    <property type="evidence" value="ECO:0007669"/>
    <property type="project" value="InterPro"/>
</dbReference>
<dbReference type="PANTHER" id="PTHR30603:SF47">
    <property type="entry name" value="RNA POLYMERASE SIGMA FACTOR SIGD, CHLOROPLASTIC"/>
    <property type="match status" value="1"/>
</dbReference>
<feature type="domain" description="RNA polymerase sigma-70 region 4" evidence="1">
    <location>
        <begin position="76"/>
        <end position="122"/>
    </location>
</feature>
<evidence type="ECO:0000259" key="1">
    <source>
        <dbReference type="Pfam" id="PF04545"/>
    </source>
</evidence>
<dbReference type="PRINTS" id="PR00046">
    <property type="entry name" value="SIGMA70FCT"/>
</dbReference>
<name>A0A1F5MIF8_9BACT</name>
<dbReference type="SUPFAM" id="SSF88659">
    <property type="entry name" value="Sigma3 and sigma4 domains of RNA polymerase sigma factors"/>
    <property type="match status" value="1"/>
</dbReference>
<dbReference type="InterPro" id="IPR050239">
    <property type="entry name" value="Sigma-70_RNA_pol_init_factors"/>
</dbReference>
<dbReference type="GO" id="GO:0006352">
    <property type="term" value="P:DNA-templated transcription initiation"/>
    <property type="evidence" value="ECO:0007669"/>
    <property type="project" value="InterPro"/>
</dbReference>